<evidence type="ECO:0000256" key="1">
    <source>
        <dbReference type="SAM" id="Coils"/>
    </source>
</evidence>
<feature type="compositionally biased region" description="Basic and acidic residues" evidence="2">
    <location>
        <begin position="124"/>
        <end position="135"/>
    </location>
</feature>
<dbReference type="AlphaFoldDB" id="A0A9W8TR87"/>
<dbReference type="Proteomes" id="UP001148614">
    <property type="component" value="Unassembled WGS sequence"/>
</dbReference>
<evidence type="ECO:0000313" key="3">
    <source>
        <dbReference type="EMBL" id="KAJ3579039.1"/>
    </source>
</evidence>
<reference evidence="3" key="1">
    <citation type="submission" date="2022-07" db="EMBL/GenBank/DDBJ databases">
        <title>Genome Sequence of Xylaria arbuscula.</title>
        <authorList>
            <person name="Buettner E."/>
        </authorList>
    </citation>
    <scope>NUCLEOTIDE SEQUENCE</scope>
    <source>
        <strain evidence="3">VT107</strain>
    </source>
</reference>
<keyword evidence="1" id="KW-0175">Coiled coil</keyword>
<protein>
    <submittedName>
        <fullName evidence="3">Uncharacterized protein</fullName>
    </submittedName>
</protein>
<feature type="region of interest" description="Disordered" evidence="2">
    <location>
        <begin position="97"/>
        <end position="135"/>
    </location>
</feature>
<sequence length="135" mass="15118">MLARIRLKTQDVIRTLESRQGVLGSKRDEVERARAIKIAELDRERATAIAELDRIRATEFAELDRVRATAIAELDKEENEYQLSAVKPLEEILFPSATSNPMATVQGGEGRVTEDDSTESCLEPCRDSESQDIRG</sequence>
<accession>A0A9W8TR87</accession>
<evidence type="ECO:0000256" key="2">
    <source>
        <dbReference type="SAM" id="MobiDB-lite"/>
    </source>
</evidence>
<name>A0A9W8TR87_9PEZI</name>
<gene>
    <name evidence="3" type="ORF">NPX13_g1527</name>
</gene>
<evidence type="ECO:0000313" key="4">
    <source>
        <dbReference type="Proteomes" id="UP001148614"/>
    </source>
</evidence>
<organism evidence="3 4">
    <name type="scientific">Xylaria arbuscula</name>
    <dbReference type="NCBI Taxonomy" id="114810"/>
    <lineage>
        <taxon>Eukaryota</taxon>
        <taxon>Fungi</taxon>
        <taxon>Dikarya</taxon>
        <taxon>Ascomycota</taxon>
        <taxon>Pezizomycotina</taxon>
        <taxon>Sordariomycetes</taxon>
        <taxon>Xylariomycetidae</taxon>
        <taxon>Xylariales</taxon>
        <taxon>Xylariaceae</taxon>
        <taxon>Xylaria</taxon>
    </lineage>
</organism>
<comment type="caution">
    <text evidence="3">The sequence shown here is derived from an EMBL/GenBank/DDBJ whole genome shotgun (WGS) entry which is preliminary data.</text>
</comment>
<keyword evidence="4" id="KW-1185">Reference proteome</keyword>
<dbReference type="EMBL" id="JANPWZ010000140">
    <property type="protein sequence ID" value="KAJ3579039.1"/>
    <property type="molecule type" value="Genomic_DNA"/>
</dbReference>
<proteinExistence type="predicted"/>
<feature type="coiled-coil region" evidence="1">
    <location>
        <begin position="38"/>
        <end position="80"/>
    </location>
</feature>